<feature type="domain" description="Translocation and assembly module TamB C-terminal" evidence="5">
    <location>
        <begin position="677"/>
        <end position="1020"/>
    </location>
</feature>
<dbReference type="PANTHER" id="PTHR36985">
    <property type="entry name" value="TRANSLOCATION AND ASSEMBLY MODULE SUBUNIT TAMB"/>
    <property type="match status" value="1"/>
</dbReference>
<dbReference type="PANTHER" id="PTHR36985:SF1">
    <property type="entry name" value="TRANSLOCATION AND ASSEMBLY MODULE SUBUNIT TAMB"/>
    <property type="match status" value="1"/>
</dbReference>
<evidence type="ECO:0000256" key="4">
    <source>
        <dbReference type="ARBA" id="ARBA00023136"/>
    </source>
</evidence>
<reference evidence="6 7" key="1">
    <citation type="journal article" date="2014" name="MBio">
        <title>Differential genome evolution between companion symbionts in an insect-bacterial symbiosis.</title>
        <authorList>
            <person name="Bennett G.M."/>
            <person name="McCutcheon J.P."/>
            <person name="MacDonald B.R."/>
            <person name="Romanovicz D."/>
            <person name="Moran N.A."/>
        </authorList>
    </citation>
    <scope>NUCLEOTIDE SEQUENCE [LARGE SCALE GENOMIC DNA]</scope>
    <source>
        <strain evidence="6 7">BGSS</strain>
    </source>
</reference>
<evidence type="ECO:0000256" key="2">
    <source>
        <dbReference type="ARBA" id="ARBA00022692"/>
    </source>
</evidence>
<evidence type="ECO:0000256" key="3">
    <source>
        <dbReference type="ARBA" id="ARBA00022989"/>
    </source>
</evidence>
<protein>
    <submittedName>
        <fullName evidence="6">Translocation and assembly module-TamB subunit</fullName>
    </submittedName>
</protein>
<organism evidence="6 7">
    <name type="scientific">Candidatus Palibaumannia cicadellinicola</name>
    <dbReference type="NCBI Taxonomy" id="186490"/>
    <lineage>
        <taxon>Bacteria</taxon>
        <taxon>Pseudomonadati</taxon>
        <taxon>Pseudomonadota</taxon>
        <taxon>Gammaproteobacteria</taxon>
        <taxon>Candidatus Palibaumannia</taxon>
    </lineage>
</organism>
<evidence type="ECO:0000259" key="5">
    <source>
        <dbReference type="Pfam" id="PF04357"/>
    </source>
</evidence>
<name>A0A088NBK1_9GAMM</name>
<accession>A0A088NBK1</accession>
<evidence type="ECO:0000256" key="1">
    <source>
        <dbReference type="ARBA" id="ARBA00004167"/>
    </source>
</evidence>
<dbReference type="Proteomes" id="UP000067325">
    <property type="component" value="Chromosome"/>
</dbReference>
<gene>
    <name evidence="6" type="ORF">IM45_1330</name>
</gene>
<dbReference type="GO" id="GO:0097347">
    <property type="term" value="C:TAM protein secretion complex"/>
    <property type="evidence" value="ECO:0007669"/>
    <property type="project" value="TreeGrafter"/>
</dbReference>
<sequence>MLLSTLAFLLSTTTGLHLVLNSVVSWVPGLEISSVHGDWSNIILKQVRYQIPGVIIKASEFNLALDFSSLVHRKLCIHTVYLRDVSVQVKIKPLSSHTTQACLSNYEPNSTTRIILSTPYPLIIRRLTLHNMQVKVNHTNIKLHELSTGLIFREHQLLVKSTRISGLFVALPKAAPVVINQWVAMAIKLKNLSQSSLLKTLPNMFTKPFRSVSLLPTLPLNITIEDLNGNNLHITGKNDIWITRLRMQAITHDQYAELILLEIESSQGLLNASGNADWRCSKLPVHLIVNSILNIDPIKKEIVQLSISGSLRDELHTMIDLSGSVKAKLAINIKMIQLGAHKFALPPEVNHQLRLSSGGSARGSLKLRGDISISSQQVLVDCHISSLRWADLNIRDITLQGIILSGESLSGYLHLQIAQLQQRQWLLRQLIFTATGDEKQHQLTLIMLGKPKIAGQLQIQGHFDSTHQLWHGVLSQTSFTTTIGEILKRLVPKFQFQSNMQASGFVTGSAEVGWEAGSKLPHAKVGLFGQNIKISQIVPVPGKTWQVLLDRLILNAGFDKDQAHFNWLLKIASNGQCNGQLQVVHTKKKHNINGNINIQDISLALLKPLFGRGESVEGMLNAALLISGNTKLPQLDGQLRLEQLIIKHTVIPCSMTESRLTLNFSGTKLDLHGLISTKHGQVNIIGHANWNCVDVWQARIAASGNRMRITMPSIVQIVQLDISPNIVFEATPTLLTLNGKIDIPWMRIKVKDMSESTGSISSDEVLLDEQLKLVTMRAHDQSIVIPIITNLLVHVGNDVQINALGLKANLSGDLKVTQDQKRLGISGEIDIPSGYFQAYGQDLIITQGQLLFSGPIDQPYLNIQAIRDPEYTKDNVIAGVQVTGPVYQPILDVFSNPIKSQPEALSYLLKGHGIDEMSTDRNIMVAMLIRMGMVQSEQFLGKIGDLFGVTDLALDTQGSGDSSKVIFSGYIAPRLQVKYNLDIFDSLATLILHYRLMPQLYLEVVSGLNQALNLFYRFDF</sequence>
<keyword evidence="2" id="KW-0812">Transmembrane</keyword>
<evidence type="ECO:0000313" key="6">
    <source>
        <dbReference type="EMBL" id="AIN47528.1"/>
    </source>
</evidence>
<comment type="subcellular location">
    <subcellularLocation>
        <location evidence="1">Membrane</location>
        <topology evidence="1">Single-pass membrane protein</topology>
    </subcellularLocation>
</comment>
<dbReference type="InterPro" id="IPR007452">
    <property type="entry name" value="TamB_C"/>
</dbReference>
<proteinExistence type="predicted"/>
<dbReference type="eggNOG" id="COG2911">
    <property type="taxonomic scope" value="Bacteria"/>
</dbReference>
<evidence type="ECO:0000313" key="7">
    <source>
        <dbReference type="Proteomes" id="UP000067325"/>
    </source>
</evidence>
<dbReference type="EMBL" id="CP008985">
    <property type="protein sequence ID" value="AIN47528.1"/>
    <property type="molecule type" value="Genomic_DNA"/>
</dbReference>
<dbReference type="GO" id="GO:0009306">
    <property type="term" value="P:protein secretion"/>
    <property type="evidence" value="ECO:0007669"/>
    <property type="project" value="InterPro"/>
</dbReference>
<dbReference type="Pfam" id="PF04357">
    <property type="entry name" value="TamB"/>
    <property type="match status" value="1"/>
</dbReference>
<dbReference type="GO" id="GO:0005886">
    <property type="term" value="C:plasma membrane"/>
    <property type="evidence" value="ECO:0007669"/>
    <property type="project" value="InterPro"/>
</dbReference>
<dbReference type="KEGG" id="bcib:IM45_1330"/>
<dbReference type="AlphaFoldDB" id="A0A088NBK1"/>
<keyword evidence="4" id="KW-0472">Membrane</keyword>
<keyword evidence="3" id="KW-1133">Transmembrane helix</keyword>